<evidence type="ECO:0000313" key="6">
    <source>
        <dbReference type="EMBL" id="MRX55543.1"/>
    </source>
</evidence>
<keyword evidence="2" id="KW-0238">DNA-binding</keyword>
<dbReference type="PANTHER" id="PTHR30514:SF21">
    <property type="entry name" value="RPIR-FAMILY TRANSCRIPTIONAL REGULATOR"/>
    <property type="match status" value="1"/>
</dbReference>
<dbReference type="GO" id="GO:0003677">
    <property type="term" value="F:DNA binding"/>
    <property type="evidence" value="ECO:0007669"/>
    <property type="project" value="UniProtKB-KW"/>
</dbReference>
<dbReference type="SUPFAM" id="SSF53697">
    <property type="entry name" value="SIS domain"/>
    <property type="match status" value="1"/>
</dbReference>
<dbReference type="SUPFAM" id="SSF46689">
    <property type="entry name" value="Homeodomain-like"/>
    <property type="match status" value="1"/>
</dbReference>
<dbReference type="Gene3D" id="1.10.10.10">
    <property type="entry name" value="Winged helix-like DNA-binding domain superfamily/Winged helix DNA-binding domain"/>
    <property type="match status" value="1"/>
</dbReference>
<dbReference type="InterPro" id="IPR035472">
    <property type="entry name" value="RpiR-like_SIS"/>
</dbReference>
<keyword evidence="7" id="KW-1185">Reference proteome</keyword>
<comment type="caution">
    <text evidence="6">The sequence shown here is derived from an EMBL/GenBank/DDBJ whole genome shotgun (WGS) entry which is preliminary data.</text>
</comment>
<dbReference type="Pfam" id="PF01418">
    <property type="entry name" value="HTH_6"/>
    <property type="match status" value="1"/>
</dbReference>
<dbReference type="GO" id="GO:0003700">
    <property type="term" value="F:DNA-binding transcription factor activity"/>
    <property type="evidence" value="ECO:0007669"/>
    <property type="project" value="InterPro"/>
</dbReference>
<dbReference type="InterPro" id="IPR001347">
    <property type="entry name" value="SIS_dom"/>
</dbReference>
<evidence type="ECO:0000256" key="2">
    <source>
        <dbReference type="ARBA" id="ARBA00023125"/>
    </source>
</evidence>
<gene>
    <name evidence="6" type="ORF">GJU41_16390</name>
</gene>
<reference evidence="6 7" key="1">
    <citation type="submission" date="2019-11" db="EMBL/GenBank/DDBJ databases">
        <title>Bacillus idriensis genome.</title>
        <authorList>
            <person name="Konopka E.N."/>
            <person name="Newman J.D."/>
        </authorList>
    </citation>
    <scope>NUCLEOTIDE SEQUENCE [LARGE SCALE GENOMIC DNA]</scope>
    <source>
        <strain evidence="6 7">DSM 19097</strain>
    </source>
</reference>
<keyword evidence="1" id="KW-0805">Transcription regulation</keyword>
<dbReference type="PANTHER" id="PTHR30514">
    <property type="entry name" value="GLUCOKINASE"/>
    <property type="match status" value="1"/>
</dbReference>
<dbReference type="Gene3D" id="3.40.50.10490">
    <property type="entry name" value="Glucose-6-phosphate isomerase like protein, domain 1"/>
    <property type="match status" value="1"/>
</dbReference>
<evidence type="ECO:0000256" key="3">
    <source>
        <dbReference type="ARBA" id="ARBA00023163"/>
    </source>
</evidence>
<dbReference type="PROSITE" id="PS51071">
    <property type="entry name" value="HTH_RPIR"/>
    <property type="match status" value="1"/>
</dbReference>
<feature type="domain" description="SIS" evidence="5">
    <location>
        <begin position="121"/>
        <end position="263"/>
    </location>
</feature>
<proteinExistence type="predicted"/>
<accession>A0A6I2MI57</accession>
<dbReference type="GO" id="GO:1901135">
    <property type="term" value="P:carbohydrate derivative metabolic process"/>
    <property type="evidence" value="ECO:0007669"/>
    <property type="project" value="InterPro"/>
</dbReference>
<dbReference type="EMBL" id="WKKF01000005">
    <property type="protein sequence ID" value="MRX55543.1"/>
    <property type="molecule type" value="Genomic_DNA"/>
</dbReference>
<dbReference type="InterPro" id="IPR000281">
    <property type="entry name" value="HTH_RpiR"/>
</dbReference>
<dbReference type="Proteomes" id="UP000441585">
    <property type="component" value="Unassembled WGS sequence"/>
</dbReference>
<dbReference type="CDD" id="cd05013">
    <property type="entry name" value="SIS_RpiR"/>
    <property type="match status" value="1"/>
</dbReference>
<dbReference type="InterPro" id="IPR036388">
    <property type="entry name" value="WH-like_DNA-bd_sf"/>
</dbReference>
<feature type="domain" description="HTH rpiR-type" evidence="4">
    <location>
        <begin position="4"/>
        <end position="80"/>
    </location>
</feature>
<dbReference type="PROSITE" id="PS51464">
    <property type="entry name" value="SIS"/>
    <property type="match status" value="1"/>
</dbReference>
<evidence type="ECO:0000259" key="4">
    <source>
        <dbReference type="PROSITE" id="PS51071"/>
    </source>
</evidence>
<dbReference type="RefSeq" id="WP_070877633.1">
    <property type="nucleotide sequence ID" value="NZ_CAJGAA010000006.1"/>
</dbReference>
<keyword evidence="3" id="KW-0804">Transcription</keyword>
<dbReference type="InterPro" id="IPR009057">
    <property type="entry name" value="Homeodomain-like_sf"/>
</dbReference>
<protein>
    <submittedName>
        <fullName evidence="6">SIS domain-containing protein</fullName>
    </submittedName>
</protein>
<name>A0A6I2MI57_9BACI</name>
<organism evidence="6 7">
    <name type="scientific">Metabacillus idriensis</name>
    <dbReference type="NCBI Taxonomy" id="324768"/>
    <lineage>
        <taxon>Bacteria</taxon>
        <taxon>Bacillati</taxon>
        <taxon>Bacillota</taxon>
        <taxon>Bacilli</taxon>
        <taxon>Bacillales</taxon>
        <taxon>Bacillaceae</taxon>
        <taxon>Metabacillus</taxon>
    </lineage>
</organism>
<evidence type="ECO:0000313" key="7">
    <source>
        <dbReference type="Proteomes" id="UP000441585"/>
    </source>
</evidence>
<dbReference type="InterPro" id="IPR047640">
    <property type="entry name" value="RpiR-like"/>
</dbReference>
<dbReference type="Pfam" id="PF01380">
    <property type="entry name" value="SIS"/>
    <property type="match status" value="1"/>
</dbReference>
<evidence type="ECO:0000259" key="5">
    <source>
        <dbReference type="PROSITE" id="PS51464"/>
    </source>
</evidence>
<dbReference type="AlphaFoldDB" id="A0A6I2MI57"/>
<evidence type="ECO:0000256" key="1">
    <source>
        <dbReference type="ARBA" id="ARBA00023015"/>
    </source>
</evidence>
<sequence>MKRLLLNKVLATIGDTINDTEYTILLDLIEHIDQLQTYSIREAAKNNFVSTSSISRLCIKLGLSGYSELKFHLKNQYDYLQENQDDTHSSMKKTASVLLDTFQQNYKKTIDPLNETDLKQFIKLLTGSSHIGVCGSGISEIVANYFTQRFQIIGKNTWLVNVSAPGGIYMNQLAKSQLMVVFSRSGESSYILSKAQIAKRQGIKIAAITSSQNSTLAEMADLILPIYGSREPLDVSYNITSYNSIVVLFIDLLLQLYMEAAGDSRK</sequence>
<dbReference type="InterPro" id="IPR046348">
    <property type="entry name" value="SIS_dom_sf"/>
</dbReference>
<dbReference type="GO" id="GO:0097367">
    <property type="term" value="F:carbohydrate derivative binding"/>
    <property type="evidence" value="ECO:0007669"/>
    <property type="project" value="InterPro"/>
</dbReference>